<evidence type="ECO:0000256" key="6">
    <source>
        <dbReference type="ARBA" id="ARBA00022999"/>
    </source>
</evidence>
<evidence type="ECO:0000256" key="8">
    <source>
        <dbReference type="ARBA" id="ARBA00051245"/>
    </source>
</evidence>
<dbReference type="SMART" id="SM00808">
    <property type="entry name" value="FABD"/>
    <property type="match status" value="1"/>
</dbReference>
<dbReference type="OrthoDB" id="98077at2759"/>
<dbReference type="RefSeq" id="XP_019643551.1">
    <property type="nucleotide sequence ID" value="XM_019787992.1"/>
</dbReference>
<dbReference type="GeneID" id="109484645"/>
<dbReference type="InterPro" id="IPR001245">
    <property type="entry name" value="Ser-Thr/Tyr_kinase_cat_dom"/>
</dbReference>
<evidence type="ECO:0000259" key="16">
    <source>
        <dbReference type="PROSITE" id="PS50011"/>
    </source>
</evidence>
<dbReference type="SMART" id="SM00326">
    <property type="entry name" value="SH3"/>
    <property type="match status" value="1"/>
</dbReference>
<dbReference type="Pfam" id="PF08919">
    <property type="entry name" value="F_actin_bind"/>
    <property type="match status" value="1"/>
</dbReference>
<name>A0A6P5ANE5_BRABE</name>
<dbReference type="InterPro" id="IPR036028">
    <property type="entry name" value="SH3-like_dom_sf"/>
</dbReference>
<dbReference type="InterPro" id="IPR000719">
    <property type="entry name" value="Prot_kinase_dom"/>
</dbReference>
<dbReference type="Pfam" id="PF00017">
    <property type="entry name" value="SH2"/>
    <property type="match status" value="1"/>
</dbReference>
<dbReference type="Pfam" id="PF00018">
    <property type="entry name" value="SH3_1"/>
    <property type="match status" value="1"/>
</dbReference>
<dbReference type="GO" id="GO:0005524">
    <property type="term" value="F:ATP binding"/>
    <property type="evidence" value="ECO:0007669"/>
    <property type="project" value="UniProtKB-UniRule"/>
</dbReference>
<dbReference type="CDD" id="cd11850">
    <property type="entry name" value="SH3_Abl"/>
    <property type="match status" value="1"/>
</dbReference>
<keyword evidence="2 12" id="KW-0808">Transferase</keyword>
<dbReference type="InterPro" id="IPR000980">
    <property type="entry name" value="SH2"/>
</dbReference>
<evidence type="ECO:0000259" key="15">
    <source>
        <dbReference type="PROSITE" id="PS50002"/>
    </source>
</evidence>
<feature type="binding site" evidence="11">
    <location>
        <position position="313"/>
    </location>
    <ligand>
        <name>ATP</name>
        <dbReference type="ChEBI" id="CHEBI:30616"/>
    </ligand>
</feature>
<dbReference type="GO" id="GO:0007154">
    <property type="term" value="P:cell communication"/>
    <property type="evidence" value="ECO:0007669"/>
    <property type="project" value="UniProtKB-ARBA"/>
</dbReference>
<dbReference type="PROSITE" id="PS00109">
    <property type="entry name" value="PROTEIN_KINASE_TYR"/>
    <property type="match status" value="1"/>
</dbReference>
<feature type="region of interest" description="Disordered" evidence="13">
    <location>
        <begin position="547"/>
        <end position="704"/>
    </location>
</feature>
<feature type="region of interest" description="Disordered" evidence="13">
    <location>
        <begin position="770"/>
        <end position="1027"/>
    </location>
</feature>
<keyword evidence="6 9" id="KW-0727">SH2 domain</keyword>
<dbReference type="PROSITE" id="PS00107">
    <property type="entry name" value="PROTEIN_KINASE_ATP"/>
    <property type="match status" value="1"/>
</dbReference>
<evidence type="ECO:0000256" key="5">
    <source>
        <dbReference type="ARBA" id="ARBA00022840"/>
    </source>
</evidence>
<evidence type="ECO:0000259" key="14">
    <source>
        <dbReference type="PROSITE" id="PS50001"/>
    </source>
</evidence>
<evidence type="ECO:0000256" key="9">
    <source>
        <dbReference type="PROSITE-ProRule" id="PRU00191"/>
    </source>
</evidence>
<sequence>MGQSQGKDGGDARRPSLGSFANKVGNFGRSLKGKEPRAYPSFNVFEEHNVHHDVFSPPQGLFPVQEPTDVSEVLANRPLPDTPHLGERWTSRENLLFGPELNDPQLFVALYDFVAGDTNQLSIVKGEHLHILSYNESGEWCEAQNRNKQRGWVPSSYVTPATSLERHSWYHGAISRNAAEYILSSGINGSFLVRESESSPGQLSISLRYEGRVYHYRINNASDGKVYVTSESRFNTLAELVHHHSLDPDGLITTLRYPAPKRNKPTVYGLSPEPDHWEVERTDIAMKQKLGGGQYGEVYEGVWKRYSRTVAVKTLKEETMGVEEFLKEAAVMKDIKHANLVQLLGVCTREPPFYIITEFMPNGNLLDYLRNCDREEVNAVVLMYMATQVASAMSYLEKKYFIHRDLAARNCLVGESHLVKVADFGLSRLMTGDTYTAHAGAKFPIKWTAPESLAYNKFSIKSDVWAFGVLLWEIATYGMSPYPGIDLTQVYEKLEQGYRMERPDGCPSDVYELMLKCWQWRPTERPDFRDIYDALNTMYQNSNINEEVEKELERAPDLPTKARSVKRGDDSSPIMQLHGATEPGTYSKSQKTQSEKQSPPLPKKQSSNKHKDKDKDKDRERDKKEESSGKEEKSGKEESRMSKAFINLPALWRRSSRMKRPAPQPPKRSSSFKDEAMQQHKNNDTNTYPPTTNSHPLFHRREEKNGMSQNFENLNQELNAHLSQTSRSLGNLTVDAGSSGGKFPKKALPFPHGTREKTMHAMHAGGRTSMSSLDISEDREAPPVPNPHMLKSSSSTDFTTTLQKTERFRGDTDSPSPPARRTKAEKSERKWNKSPTHSIKSVSGALESYHRDESLQGANLAKHERPRNLLTPPPRLPSQNIHVGPSEKKSSPESKDSEAKADNGHNAVSKPAKKKPGYLKKPVHLGNLHITEEDLNDRGMRAERAESTATPPPTPTGGVKLFPGMPPPVKGAQVNPVIKPPRTSKLTSSDSGYQTSDYKSTTDKPVITSPKPLLSTHGDGPSSPLGFKPLIPARVSLRKRPLVEKPSEEVTKESLLQMSDSLLQKLTNTNHNSYIGDVQELGQDYLNACSHYIDNVQQPHAKFAFREAVNKLEGSMHELRLSQTATSHHPNLDKVLAELRRTTKEISGIVKR</sequence>
<dbReference type="EC" id="2.7.10.2" evidence="12"/>
<reference evidence="18" key="1">
    <citation type="submission" date="2025-08" db="UniProtKB">
        <authorList>
            <consortium name="RefSeq"/>
        </authorList>
    </citation>
    <scope>IDENTIFICATION</scope>
    <source>
        <tissue evidence="18">Gonad</tissue>
    </source>
</reference>
<dbReference type="SMART" id="SM00220">
    <property type="entry name" value="S_TKc"/>
    <property type="match status" value="1"/>
</dbReference>
<evidence type="ECO:0000256" key="10">
    <source>
        <dbReference type="PROSITE-ProRule" id="PRU00192"/>
    </source>
</evidence>
<dbReference type="SMART" id="SM00252">
    <property type="entry name" value="SH2"/>
    <property type="match status" value="1"/>
</dbReference>
<dbReference type="InterPro" id="IPR050198">
    <property type="entry name" value="Non-receptor_tyrosine_kinases"/>
</dbReference>
<dbReference type="PRINTS" id="PR00401">
    <property type="entry name" value="SH2DOMAIN"/>
</dbReference>
<gene>
    <name evidence="18" type="primary">LOC109484645</name>
</gene>
<feature type="compositionally biased region" description="Polar residues" evidence="13">
    <location>
        <begin position="984"/>
        <end position="999"/>
    </location>
</feature>
<feature type="compositionally biased region" description="Basic and acidic residues" evidence="13">
    <location>
        <begin position="671"/>
        <end position="683"/>
    </location>
</feature>
<dbReference type="Gene3D" id="3.30.505.10">
    <property type="entry name" value="SH2 domain"/>
    <property type="match status" value="1"/>
</dbReference>
<evidence type="ECO:0000256" key="11">
    <source>
        <dbReference type="PROSITE-ProRule" id="PRU10141"/>
    </source>
</evidence>
<dbReference type="Gene3D" id="3.30.200.20">
    <property type="entry name" value="Phosphorylase Kinase, domain 1"/>
    <property type="match status" value="1"/>
</dbReference>
<comment type="catalytic activity">
    <reaction evidence="8 12">
        <text>L-tyrosyl-[protein] + ATP = O-phospho-L-tyrosyl-[protein] + ADP + H(+)</text>
        <dbReference type="Rhea" id="RHEA:10596"/>
        <dbReference type="Rhea" id="RHEA-COMP:10136"/>
        <dbReference type="Rhea" id="RHEA-COMP:20101"/>
        <dbReference type="ChEBI" id="CHEBI:15378"/>
        <dbReference type="ChEBI" id="CHEBI:30616"/>
        <dbReference type="ChEBI" id="CHEBI:46858"/>
        <dbReference type="ChEBI" id="CHEBI:61978"/>
        <dbReference type="ChEBI" id="CHEBI:456216"/>
        <dbReference type="EC" id="2.7.10.2"/>
    </reaction>
</comment>
<evidence type="ECO:0000256" key="1">
    <source>
        <dbReference type="ARBA" id="ARBA00022443"/>
    </source>
</evidence>
<keyword evidence="17" id="KW-1185">Reference proteome</keyword>
<dbReference type="InterPro" id="IPR015015">
    <property type="entry name" value="F-actin-binding"/>
</dbReference>
<evidence type="ECO:0000313" key="18">
    <source>
        <dbReference type="RefSeq" id="XP_019643551.1"/>
    </source>
</evidence>
<dbReference type="InterPro" id="IPR017441">
    <property type="entry name" value="Protein_kinase_ATP_BS"/>
</dbReference>
<dbReference type="InterPro" id="IPR008266">
    <property type="entry name" value="Tyr_kinase_AS"/>
</dbReference>
<dbReference type="Gene3D" id="1.20.120.330">
    <property type="entry name" value="Nucleotidyltransferases domain 2"/>
    <property type="match status" value="1"/>
</dbReference>
<dbReference type="PRINTS" id="PR00109">
    <property type="entry name" value="TYRKINASE"/>
</dbReference>
<feature type="compositionally biased region" description="Basic and acidic residues" evidence="13">
    <location>
        <begin position="885"/>
        <end position="903"/>
    </location>
</feature>
<dbReference type="FunFam" id="1.10.510.10:FF:000070">
    <property type="entry name" value="Tyrosine-protein kinase"/>
    <property type="match status" value="1"/>
</dbReference>
<feature type="compositionally biased region" description="Basic and acidic residues" evidence="13">
    <location>
        <begin position="609"/>
        <end position="641"/>
    </location>
</feature>
<dbReference type="AlphaFoldDB" id="A0A6P5ANE5"/>
<keyword evidence="1 10" id="KW-0728">SH3 domain</keyword>
<evidence type="ECO:0000256" key="13">
    <source>
        <dbReference type="SAM" id="MobiDB-lite"/>
    </source>
</evidence>
<organism evidence="17 18">
    <name type="scientific">Branchiostoma belcheri</name>
    <name type="common">Amphioxus</name>
    <dbReference type="NCBI Taxonomy" id="7741"/>
    <lineage>
        <taxon>Eukaryota</taxon>
        <taxon>Metazoa</taxon>
        <taxon>Chordata</taxon>
        <taxon>Cephalochordata</taxon>
        <taxon>Leptocardii</taxon>
        <taxon>Amphioxiformes</taxon>
        <taxon>Branchiostomatidae</taxon>
        <taxon>Branchiostoma</taxon>
    </lineage>
</organism>
<feature type="region of interest" description="Disordered" evidence="13">
    <location>
        <begin position="730"/>
        <end position="753"/>
    </location>
</feature>
<evidence type="ECO:0000256" key="3">
    <source>
        <dbReference type="ARBA" id="ARBA00022741"/>
    </source>
</evidence>
<dbReference type="FunFam" id="3.30.505.10:FF:000004">
    <property type="entry name" value="Tyrosine-protein kinase"/>
    <property type="match status" value="1"/>
</dbReference>
<keyword evidence="4 12" id="KW-0418">Kinase</keyword>
<dbReference type="InterPro" id="IPR001452">
    <property type="entry name" value="SH3_domain"/>
</dbReference>
<dbReference type="Gene3D" id="2.30.30.40">
    <property type="entry name" value="SH3 Domains"/>
    <property type="match status" value="1"/>
</dbReference>
<dbReference type="PROSITE" id="PS50002">
    <property type="entry name" value="SH3"/>
    <property type="match status" value="1"/>
</dbReference>
<dbReference type="InterPro" id="IPR011009">
    <property type="entry name" value="Kinase-like_dom_sf"/>
</dbReference>
<feature type="compositionally biased region" description="Basic and acidic residues" evidence="13">
    <location>
        <begin position="822"/>
        <end position="831"/>
    </location>
</feature>
<feature type="compositionally biased region" description="Polar residues" evidence="13">
    <location>
        <begin position="791"/>
        <end position="803"/>
    </location>
</feature>
<dbReference type="SMART" id="SM00219">
    <property type="entry name" value="TyrKc"/>
    <property type="match status" value="1"/>
</dbReference>
<dbReference type="GO" id="GO:0023052">
    <property type="term" value="P:signaling"/>
    <property type="evidence" value="ECO:0007669"/>
    <property type="project" value="UniProtKB-ARBA"/>
</dbReference>
<dbReference type="FunFam" id="2.30.30.40:FF:000010">
    <property type="entry name" value="Tyrosine-protein kinase"/>
    <property type="match status" value="1"/>
</dbReference>
<dbReference type="Proteomes" id="UP000515135">
    <property type="component" value="Unplaced"/>
</dbReference>
<dbReference type="SUPFAM" id="SSF55550">
    <property type="entry name" value="SH2 domain"/>
    <property type="match status" value="1"/>
</dbReference>
<dbReference type="KEGG" id="bbel:109484645"/>
<evidence type="ECO:0000256" key="4">
    <source>
        <dbReference type="ARBA" id="ARBA00022777"/>
    </source>
</evidence>
<feature type="compositionally biased region" description="Basic residues" evidence="13">
    <location>
        <begin position="911"/>
        <end position="923"/>
    </location>
</feature>
<keyword evidence="7 12" id="KW-0829">Tyrosine-protein kinase</keyword>
<evidence type="ECO:0000313" key="17">
    <source>
        <dbReference type="Proteomes" id="UP000515135"/>
    </source>
</evidence>
<proteinExistence type="inferred from homology"/>
<keyword evidence="3 11" id="KW-0547">Nucleotide-binding</keyword>
<dbReference type="CDD" id="cd09935">
    <property type="entry name" value="SH2_ABL"/>
    <property type="match status" value="1"/>
</dbReference>
<dbReference type="GO" id="GO:0004715">
    <property type="term" value="F:non-membrane spanning protein tyrosine kinase activity"/>
    <property type="evidence" value="ECO:0007669"/>
    <property type="project" value="UniProtKB-EC"/>
</dbReference>
<feature type="compositionally biased region" description="Basic and acidic residues" evidence="13">
    <location>
        <begin position="930"/>
        <end position="946"/>
    </location>
</feature>
<dbReference type="PROSITE" id="PS50001">
    <property type="entry name" value="SH2"/>
    <property type="match status" value="1"/>
</dbReference>
<dbReference type="SUPFAM" id="SSF56112">
    <property type="entry name" value="Protein kinase-like (PK-like)"/>
    <property type="match status" value="1"/>
</dbReference>
<feature type="domain" description="Protein kinase" evidence="16">
    <location>
        <begin position="284"/>
        <end position="539"/>
    </location>
</feature>
<feature type="domain" description="SH3" evidence="15">
    <location>
        <begin position="102"/>
        <end position="163"/>
    </location>
</feature>
<feature type="region of interest" description="Disordered" evidence="13">
    <location>
        <begin position="1"/>
        <end position="28"/>
    </location>
</feature>
<dbReference type="Gene3D" id="1.10.510.10">
    <property type="entry name" value="Transferase(Phosphotransferase) domain 1"/>
    <property type="match status" value="1"/>
</dbReference>
<dbReference type="InterPro" id="IPR036860">
    <property type="entry name" value="SH2_dom_sf"/>
</dbReference>
<dbReference type="SUPFAM" id="SSF50044">
    <property type="entry name" value="SH3-domain"/>
    <property type="match status" value="1"/>
</dbReference>
<comment type="similarity">
    <text evidence="12">Belongs to the protein kinase superfamily. Tyr protein kinase family.</text>
</comment>
<evidence type="ECO:0000256" key="7">
    <source>
        <dbReference type="ARBA" id="ARBA00023137"/>
    </source>
</evidence>
<feature type="domain" description="SH2" evidence="14">
    <location>
        <begin position="169"/>
        <end position="259"/>
    </location>
</feature>
<feature type="compositionally biased region" description="Low complexity" evidence="13">
    <location>
        <begin position="684"/>
        <end position="693"/>
    </location>
</feature>
<keyword evidence="5 11" id="KW-0067">ATP-binding</keyword>
<dbReference type="CDD" id="cd05052">
    <property type="entry name" value="PTKc_Abl"/>
    <property type="match status" value="1"/>
</dbReference>
<dbReference type="InterPro" id="IPR035837">
    <property type="entry name" value="ABL_SH2"/>
</dbReference>
<dbReference type="FunFam" id="3.30.200.20:FF:000037">
    <property type="entry name" value="Tyrosine-protein kinase"/>
    <property type="match status" value="1"/>
</dbReference>
<dbReference type="InterPro" id="IPR020635">
    <property type="entry name" value="Tyr_kinase_cat_dom"/>
</dbReference>
<protein>
    <recommendedName>
        <fullName evidence="12">Tyrosine-protein kinase</fullName>
        <ecNumber evidence="12">2.7.10.2</ecNumber>
    </recommendedName>
</protein>
<evidence type="ECO:0000256" key="2">
    <source>
        <dbReference type="ARBA" id="ARBA00022679"/>
    </source>
</evidence>
<feature type="compositionally biased region" description="Low complexity" evidence="13">
    <location>
        <begin position="587"/>
        <end position="598"/>
    </location>
</feature>
<accession>A0A6P5ANE5</accession>
<dbReference type="PROSITE" id="PS50011">
    <property type="entry name" value="PROTEIN_KINASE_DOM"/>
    <property type="match status" value="1"/>
</dbReference>
<dbReference type="Pfam" id="PF07714">
    <property type="entry name" value="PK_Tyr_Ser-Thr"/>
    <property type="match status" value="1"/>
</dbReference>
<dbReference type="PANTHER" id="PTHR24418">
    <property type="entry name" value="TYROSINE-PROTEIN KINASE"/>
    <property type="match status" value="1"/>
</dbReference>
<evidence type="ECO:0000256" key="12">
    <source>
        <dbReference type="RuleBase" id="RU362096"/>
    </source>
</evidence>